<sequence length="229" mass="26106">MERFRAKHPEKTNVVELADSIRSRATAPLIVCQCPDHTSGDKAAWLWVFHENAKSRLERLWAGLLNHSEVEEITNRLRGERGLWLGTIDTYHLPPSKRFRMVCTLPPAPCRIYTRRGMKCAVEHSRVRVRGFWGTRELTLSGVERVEGWITWSRSGIRLKLERSGSDAEVIRLGHPAAWLGYYDGIDLMVDTGWLDFLVPRVAAVLDVGWSIVDYTESPPAVRNSERAS</sequence>
<gene>
    <name evidence="1" type="ORF">E6K74_02620</name>
    <name evidence="2" type="ORF">E6K77_05745</name>
</gene>
<proteinExistence type="predicted"/>
<dbReference type="EMBL" id="VBOX01000062">
    <property type="protein sequence ID" value="TMQ63231.1"/>
    <property type="molecule type" value="Genomic_DNA"/>
</dbReference>
<evidence type="ECO:0000313" key="1">
    <source>
        <dbReference type="EMBL" id="TMQ55702.1"/>
    </source>
</evidence>
<dbReference type="AlphaFoldDB" id="A0A538THZ9"/>
<name>A0A538THZ9_UNCEI</name>
<evidence type="ECO:0000313" key="4">
    <source>
        <dbReference type="Proteomes" id="UP000319829"/>
    </source>
</evidence>
<dbReference type="Proteomes" id="UP000317366">
    <property type="component" value="Unassembled WGS sequence"/>
</dbReference>
<accession>A0A538THZ9</accession>
<dbReference type="Proteomes" id="UP000319829">
    <property type="component" value="Unassembled WGS sequence"/>
</dbReference>
<comment type="caution">
    <text evidence="2">The sequence shown here is derived from an EMBL/GenBank/DDBJ whole genome shotgun (WGS) entry which is preliminary data.</text>
</comment>
<reference evidence="3 4" key="1">
    <citation type="journal article" date="2019" name="Nat. Microbiol.">
        <title>Mediterranean grassland soil C-N compound turnover is dependent on rainfall and depth, and is mediated by genomically divergent microorganisms.</title>
        <authorList>
            <person name="Diamond S."/>
            <person name="Andeer P.F."/>
            <person name="Li Z."/>
            <person name="Crits-Christoph A."/>
            <person name="Burstein D."/>
            <person name="Anantharaman K."/>
            <person name="Lane K.R."/>
            <person name="Thomas B.C."/>
            <person name="Pan C."/>
            <person name="Northen T.R."/>
            <person name="Banfield J.F."/>
        </authorList>
    </citation>
    <scope>NUCLEOTIDE SEQUENCE [LARGE SCALE GENOMIC DNA]</scope>
    <source>
        <strain evidence="1">WS_4</strain>
        <strain evidence="2">WS_7</strain>
    </source>
</reference>
<protein>
    <submittedName>
        <fullName evidence="2">Uncharacterized protein</fullName>
    </submittedName>
</protein>
<organism evidence="2 3">
    <name type="scientific">Eiseniibacteriota bacterium</name>
    <dbReference type="NCBI Taxonomy" id="2212470"/>
    <lineage>
        <taxon>Bacteria</taxon>
        <taxon>Candidatus Eiseniibacteriota</taxon>
    </lineage>
</organism>
<evidence type="ECO:0000313" key="2">
    <source>
        <dbReference type="EMBL" id="TMQ63231.1"/>
    </source>
</evidence>
<dbReference type="EMBL" id="VBOU01000016">
    <property type="protein sequence ID" value="TMQ55702.1"/>
    <property type="molecule type" value="Genomic_DNA"/>
</dbReference>
<evidence type="ECO:0000313" key="3">
    <source>
        <dbReference type="Proteomes" id="UP000317366"/>
    </source>
</evidence>